<protein>
    <recommendedName>
        <fullName evidence="4">RRM domain-containing protein</fullName>
    </recommendedName>
</protein>
<dbReference type="SUPFAM" id="SSF54928">
    <property type="entry name" value="RNA-binding domain, RBD"/>
    <property type="match status" value="1"/>
</dbReference>
<dbReference type="GO" id="GO:0003676">
    <property type="term" value="F:nucleic acid binding"/>
    <property type="evidence" value="ECO:0007669"/>
    <property type="project" value="InterPro"/>
</dbReference>
<proteinExistence type="predicted"/>
<dbReference type="Gene3D" id="3.30.70.330">
    <property type="match status" value="1"/>
</dbReference>
<dbReference type="InterPro" id="IPR012677">
    <property type="entry name" value="Nucleotide-bd_a/b_plait_sf"/>
</dbReference>
<feature type="compositionally biased region" description="Polar residues" evidence="1">
    <location>
        <begin position="114"/>
        <end position="123"/>
    </location>
</feature>
<dbReference type="InterPro" id="IPR035979">
    <property type="entry name" value="RBD_domain_sf"/>
</dbReference>
<organism evidence="2 3">
    <name type="scientific">Turnera subulata</name>
    <dbReference type="NCBI Taxonomy" id="218843"/>
    <lineage>
        <taxon>Eukaryota</taxon>
        <taxon>Viridiplantae</taxon>
        <taxon>Streptophyta</taxon>
        <taxon>Embryophyta</taxon>
        <taxon>Tracheophyta</taxon>
        <taxon>Spermatophyta</taxon>
        <taxon>Magnoliopsida</taxon>
        <taxon>eudicotyledons</taxon>
        <taxon>Gunneridae</taxon>
        <taxon>Pentapetalae</taxon>
        <taxon>rosids</taxon>
        <taxon>fabids</taxon>
        <taxon>Malpighiales</taxon>
        <taxon>Passifloraceae</taxon>
        <taxon>Turnera</taxon>
    </lineage>
</organism>
<evidence type="ECO:0000313" key="2">
    <source>
        <dbReference type="EMBL" id="KAJ4832787.1"/>
    </source>
</evidence>
<reference evidence="2" key="2">
    <citation type="journal article" date="2023" name="Plants (Basel)">
        <title>Annotation of the Turnera subulata (Passifloraceae) Draft Genome Reveals the S-Locus Evolved after the Divergence of Turneroideae from Passifloroideae in a Stepwise Manner.</title>
        <authorList>
            <person name="Henning P.M."/>
            <person name="Roalson E.H."/>
            <person name="Mir W."/>
            <person name="McCubbin A.G."/>
            <person name="Shore J.S."/>
        </authorList>
    </citation>
    <scope>NUCLEOTIDE SEQUENCE</scope>
    <source>
        <strain evidence="2">F60SS</strain>
    </source>
</reference>
<dbReference type="EMBL" id="JAKUCV010005074">
    <property type="protein sequence ID" value="KAJ4832787.1"/>
    <property type="molecule type" value="Genomic_DNA"/>
</dbReference>
<accession>A0A9Q0J991</accession>
<evidence type="ECO:0008006" key="4">
    <source>
        <dbReference type="Google" id="ProtNLM"/>
    </source>
</evidence>
<gene>
    <name evidence="2" type="ORF">Tsubulata_002505</name>
</gene>
<dbReference type="OrthoDB" id="861279at2759"/>
<keyword evidence="3" id="KW-1185">Reference proteome</keyword>
<dbReference type="Proteomes" id="UP001141552">
    <property type="component" value="Unassembled WGS sequence"/>
</dbReference>
<feature type="region of interest" description="Disordered" evidence="1">
    <location>
        <begin position="59"/>
        <end position="129"/>
    </location>
</feature>
<reference evidence="2" key="1">
    <citation type="submission" date="2022-02" db="EMBL/GenBank/DDBJ databases">
        <authorList>
            <person name="Henning P.M."/>
            <person name="McCubbin A.G."/>
            <person name="Shore J.S."/>
        </authorList>
    </citation>
    <scope>NUCLEOTIDE SEQUENCE</scope>
    <source>
        <strain evidence="2">F60SS</strain>
        <tissue evidence="2">Leaves</tissue>
    </source>
</reference>
<evidence type="ECO:0000256" key="1">
    <source>
        <dbReference type="SAM" id="MobiDB-lite"/>
    </source>
</evidence>
<sequence>MSKYGDVVDVYIPSKRSESGKRFGFVRYRGVRDSLRLLADVNRVYGEAGTVRASVARQRTKGAYPVPTRDLQPSPRILDNEGTKRGTFVNVVQGKSDGGKMGTQLRKSKKPEDGSSQGVSFIPSTDVKS</sequence>
<dbReference type="AlphaFoldDB" id="A0A9Q0J991"/>
<evidence type="ECO:0000313" key="3">
    <source>
        <dbReference type="Proteomes" id="UP001141552"/>
    </source>
</evidence>
<name>A0A9Q0J991_9ROSI</name>
<comment type="caution">
    <text evidence="2">The sequence shown here is derived from an EMBL/GenBank/DDBJ whole genome shotgun (WGS) entry which is preliminary data.</text>
</comment>